<protein>
    <submittedName>
        <fullName evidence="1">Uncharacterized protein</fullName>
    </submittedName>
</protein>
<reference evidence="1 2" key="1">
    <citation type="submission" date="2018-05" db="EMBL/GenBank/DDBJ databases">
        <title>Evolution of GPA BGCs.</title>
        <authorList>
            <person name="Waglechner N."/>
            <person name="Wright G.D."/>
        </authorList>
    </citation>
    <scope>NUCLEOTIDE SEQUENCE [LARGE SCALE GENOMIC DNA]</scope>
    <source>
        <strain evidence="1 2">DSM 5908</strain>
    </source>
</reference>
<comment type="caution">
    <text evidence="1">The sequence shown here is derived from an EMBL/GenBank/DDBJ whole genome shotgun (WGS) entry which is preliminary data.</text>
</comment>
<sequence>MVSPVRHGDTIDGLSTGSATVGTMTQAPAPPAAITCVRHGLNWRIDWRRRSVRVRNSVGMRRLTVLLNNPGAEIHALDLAGTLHSRGEGTPTGRGQPVLDHTALSQYRLRIAQLTAEIDEHQARNDHVGTARLQVEYDWLLDELSAVTGIGGQVRDFADRGERARIAVGKTIRRALANITTLDRELGEHLRDNVHTGTRCSYWPPPDTSQFRT</sequence>
<organism evidence="1 2">
    <name type="scientific">Amycolatopsis balhimycina DSM 5908</name>
    <dbReference type="NCBI Taxonomy" id="1081091"/>
    <lineage>
        <taxon>Bacteria</taxon>
        <taxon>Bacillati</taxon>
        <taxon>Actinomycetota</taxon>
        <taxon>Actinomycetes</taxon>
        <taxon>Pseudonocardiales</taxon>
        <taxon>Pseudonocardiaceae</taxon>
        <taxon>Amycolatopsis</taxon>
    </lineage>
</organism>
<dbReference type="EMBL" id="QHHU01000124">
    <property type="protein sequence ID" value="RSM34839.1"/>
    <property type="molecule type" value="Genomic_DNA"/>
</dbReference>
<dbReference type="AlphaFoldDB" id="A0A428VVM7"/>
<accession>A0A428VVM7</accession>
<keyword evidence="2" id="KW-1185">Reference proteome</keyword>
<evidence type="ECO:0000313" key="1">
    <source>
        <dbReference type="EMBL" id="RSM34839.1"/>
    </source>
</evidence>
<dbReference type="Proteomes" id="UP000286716">
    <property type="component" value="Unassembled WGS sequence"/>
</dbReference>
<gene>
    <name evidence="1" type="ORF">DMA12_46665</name>
</gene>
<name>A0A428VVM7_AMYBA</name>
<proteinExistence type="predicted"/>
<evidence type="ECO:0000313" key="2">
    <source>
        <dbReference type="Proteomes" id="UP000286716"/>
    </source>
</evidence>